<keyword evidence="4 7" id="KW-0812">Transmembrane</keyword>
<keyword evidence="7" id="KW-0813">Transport</keyword>
<evidence type="ECO:0000256" key="2">
    <source>
        <dbReference type="ARBA" id="ARBA00007783"/>
    </source>
</evidence>
<feature type="transmembrane region" description="Helical" evidence="7">
    <location>
        <begin position="113"/>
        <end position="132"/>
    </location>
</feature>
<accession>A0A3A9Z083</accession>
<feature type="region of interest" description="Disordered" evidence="8">
    <location>
        <begin position="1"/>
        <end position="42"/>
    </location>
</feature>
<evidence type="ECO:0000256" key="6">
    <source>
        <dbReference type="ARBA" id="ARBA00023136"/>
    </source>
</evidence>
<feature type="transmembrane region" description="Helical" evidence="7">
    <location>
        <begin position="153"/>
        <end position="178"/>
    </location>
</feature>
<dbReference type="InterPro" id="IPR013525">
    <property type="entry name" value="ABC2_TM"/>
</dbReference>
<organism evidence="10 11">
    <name type="scientific">Streptomyces hoynatensis</name>
    <dbReference type="NCBI Taxonomy" id="1141874"/>
    <lineage>
        <taxon>Bacteria</taxon>
        <taxon>Bacillati</taxon>
        <taxon>Actinomycetota</taxon>
        <taxon>Actinomycetes</taxon>
        <taxon>Kitasatosporales</taxon>
        <taxon>Streptomycetaceae</taxon>
        <taxon>Streptomyces</taxon>
    </lineage>
</organism>
<feature type="transmembrane region" description="Helical" evidence="7">
    <location>
        <begin position="190"/>
        <end position="212"/>
    </location>
</feature>
<dbReference type="Proteomes" id="UP000272474">
    <property type="component" value="Unassembled WGS sequence"/>
</dbReference>
<gene>
    <name evidence="10" type="ORF">D7294_14595</name>
</gene>
<dbReference type="PANTHER" id="PTHR43077:SF8">
    <property type="entry name" value="DOXORUBICIN RESISTANCE ABC TRANSPORTER PERMEASE PROTEIN DRRB"/>
    <property type="match status" value="1"/>
</dbReference>
<name>A0A3A9Z083_9ACTN</name>
<evidence type="ECO:0000256" key="7">
    <source>
        <dbReference type="RuleBase" id="RU361157"/>
    </source>
</evidence>
<evidence type="ECO:0000256" key="3">
    <source>
        <dbReference type="ARBA" id="ARBA00022475"/>
    </source>
</evidence>
<feature type="transmembrane region" description="Helical" evidence="7">
    <location>
        <begin position="75"/>
        <end position="93"/>
    </location>
</feature>
<evidence type="ECO:0000259" key="9">
    <source>
        <dbReference type="PROSITE" id="PS51012"/>
    </source>
</evidence>
<dbReference type="OrthoDB" id="3370990at2"/>
<evidence type="ECO:0000313" key="11">
    <source>
        <dbReference type="Proteomes" id="UP000272474"/>
    </source>
</evidence>
<keyword evidence="5 7" id="KW-1133">Transmembrane helix</keyword>
<evidence type="ECO:0000256" key="4">
    <source>
        <dbReference type="ARBA" id="ARBA00022692"/>
    </source>
</evidence>
<dbReference type="PROSITE" id="PS51012">
    <property type="entry name" value="ABC_TM2"/>
    <property type="match status" value="1"/>
</dbReference>
<proteinExistence type="inferred from homology"/>
<dbReference type="InterPro" id="IPR051328">
    <property type="entry name" value="T7SS_ABC-Transporter"/>
</dbReference>
<comment type="caution">
    <text evidence="10">The sequence shown here is derived from an EMBL/GenBank/DDBJ whole genome shotgun (WGS) entry which is preliminary data.</text>
</comment>
<dbReference type="PANTHER" id="PTHR43077">
    <property type="entry name" value="TRANSPORT PERMEASE YVFS-RELATED"/>
    <property type="match status" value="1"/>
</dbReference>
<dbReference type="GO" id="GO:0005886">
    <property type="term" value="C:plasma membrane"/>
    <property type="evidence" value="ECO:0007669"/>
    <property type="project" value="UniProtKB-SubCell"/>
</dbReference>
<reference evidence="10 11" key="1">
    <citation type="journal article" date="2014" name="Int. J. Syst. Evol. Microbiol.">
        <title>Streptomyces hoynatensis sp. nov., isolated from deep marine sediment.</title>
        <authorList>
            <person name="Veyisoglu A."/>
            <person name="Sahin N."/>
        </authorList>
    </citation>
    <scope>NUCLEOTIDE SEQUENCE [LARGE SCALE GENOMIC DNA]</scope>
    <source>
        <strain evidence="10 11">KCTC 29097</strain>
    </source>
</reference>
<sequence length="310" mass="32972">MSSGIGSGADGHPGSATGTPTRAADPRATGAGPRPADAPAFPAEEGGQRRLYWAVADCLTIVGRDLTHLLRQPSLILWQLGFPIVSVLLYVYVFGSAMNVGGGADYKDYVMPGMFAMTMAFGFMNTAMSVVVEKDRGVTDRFRSMPMARSAVVTGRGVSDVLHAAIDLAVMAVIALIVGWRSDGGVGATLYAFALLLLLRFSLIWIGVWLGLLVPNQEAAGNLFAIAFPFGTISSVFTPPSLMPDWLGTIATWNPVSATANEIRDLYGNPVPSGGSWIEDHAATMAVVWPLLITAVFLPLAVRRYQALNR</sequence>
<dbReference type="Pfam" id="PF01061">
    <property type="entry name" value="ABC2_membrane"/>
    <property type="match status" value="1"/>
</dbReference>
<dbReference type="GO" id="GO:0140359">
    <property type="term" value="F:ABC-type transporter activity"/>
    <property type="evidence" value="ECO:0007669"/>
    <property type="project" value="InterPro"/>
</dbReference>
<evidence type="ECO:0000256" key="5">
    <source>
        <dbReference type="ARBA" id="ARBA00022989"/>
    </source>
</evidence>
<feature type="domain" description="ABC transmembrane type-2" evidence="9">
    <location>
        <begin position="74"/>
        <end position="308"/>
    </location>
</feature>
<comment type="subcellular location">
    <subcellularLocation>
        <location evidence="1 7">Cell membrane</location>
        <topology evidence="1 7">Multi-pass membrane protein</topology>
    </subcellularLocation>
</comment>
<feature type="compositionally biased region" description="Gly residues" evidence="8">
    <location>
        <begin position="1"/>
        <end position="11"/>
    </location>
</feature>
<comment type="similarity">
    <text evidence="2 7">Belongs to the ABC-2 integral membrane protein family.</text>
</comment>
<feature type="transmembrane region" description="Helical" evidence="7">
    <location>
        <begin position="282"/>
        <end position="302"/>
    </location>
</feature>
<keyword evidence="11" id="KW-1185">Reference proteome</keyword>
<evidence type="ECO:0000256" key="1">
    <source>
        <dbReference type="ARBA" id="ARBA00004651"/>
    </source>
</evidence>
<keyword evidence="3 7" id="KW-1003">Cell membrane</keyword>
<dbReference type="RefSeq" id="WP_120679607.1">
    <property type="nucleotide sequence ID" value="NZ_RBAL01000007.1"/>
</dbReference>
<dbReference type="InterPro" id="IPR047817">
    <property type="entry name" value="ABC2_TM_bact-type"/>
</dbReference>
<evidence type="ECO:0000313" key="10">
    <source>
        <dbReference type="EMBL" id="RKN41703.1"/>
    </source>
</evidence>
<feature type="transmembrane region" description="Helical" evidence="7">
    <location>
        <begin position="219"/>
        <end position="237"/>
    </location>
</feature>
<evidence type="ECO:0000256" key="8">
    <source>
        <dbReference type="SAM" id="MobiDB-lite"/>
    </source>
</evidence>
<dbReference type="AlphaFoldDB" id="A0A3A9Z083"/>
<keyword evidence="6 7" id="KW-0472">Membrane</keyword>
<dbReference type="EMBL" id="RBAL01000007">
    <property type="protein sequence ID" value="RKN41703.1"/>
    <property type="molecule type" value="Genomic_DNA"/>
</dbReference>
<protein>
    <recommendedName>
        <fullName evidence="7">Transport permease protein</fullName>
    </recommendedName>
</protein>